<proteinExistence type="predicted"/>
<accession>A0A160KPY2</accession>
<dbReference type="AlphaFoldDB" id="A0A160KPY2"/>
<dbReference type="EMBL" id="CP015515">
    <property type="protein sequence ID" value="AND15363.1"/>
    <property type="molecule type" value="Genomic_DNA"/>
</dbReference>
<dbReference type="PATRIC" id="fig|33888.3.peg.235"/>
<dbReference type="OrthoDB" id="6691177at2"/>
<dbReference type="Proteomes" id="UP000077071">
    <property type="component" value="Chromosome"/>
</dbReference>
<name>A0A160KPY2_9MICO</name>
<dbReference type="RefSeq" id="WP_068250536.1">
    <property type="nucleotide sequence ID" value="NZ_CP015515.1"/>
</dbReference>
<dbReference type="KEGG" id="rtn:A6122_0199"/>
<evidence type="ECO:0000313" key="1">
    <source>
        <dbReference type="EMBL" id="AND15363.1"/>
    </source>
</evidence>
<reference evidence="1 2" key="1">
    <citation type="submission" date="2016-05" db="EMBL/GenBank/DDBJ databases">
        <title>Complete genome sequence of Rathayibacter tritici NCPPB 1953.</title>
        <authorList>
            <person name="Park J."/>
            <person name="Lee H.-H."/>
            <person name="Lee S.-W."/>
            <person name="Seo Y.-S."/>
        </authorList>
    </citation>
    <scope>NUCLEOTIDE SEQUENCE [LARGE SCALE GENOMIC DNA]</scope>
    <source>
        <strain evidence="1 2">NCPPB 1953</strain>
    </source>
</reference>
<organism evidence="1 2">
    <name type="scientific">Rathayibacter tritici</name>
    <dbReference type="NCBI Taxonomy" id="33888"/>
    <lineage>
        <taxon>Bacteria</taxon>
        <taxon>Bacillati</taxon>
        <taxon>Actinomycetota</taxon>
        <taxon>Actinomycetes</taxon>
        <taxon>Micrococcales</taxon>
        <taxon>Microbacteriaceae</taxon>
        <taxon>Rathayibacter</taxon>
    </lineage>
</organism>
<protein>
    <submittedName>
        <fullName evidence="1">Uncharacterized protein</fullName>
    </submittedName>
</protein>
<keyword evidence="2" id="KW-1185">Reference proteome</keyword>
<sequence length="302" mass="33662">MPTITEYLQITRPVPFVNVELSCDNGLYLDPHALRLSTMPEPFRRQAVTAIDTFLNEVVSCLLSASRNDHARGLALLQQFVEPWETRLGMAAAGFRGHGGASDVGRWIWGAFQSDLRPLVRVGMMRQLEGLPLFIEGIDRDRTSDITTRLAFDALIQFTADVVANFDEFTTGAGQIGKFRRQIWDIDQLEWSIREVELPLANGEPVVLVPKGWARPTLLMSADRFYGTSVLSFAQLERATIRGGKLVTTPKRVLRTDSTLARGRATNLAVTQRALRADEDLVATFKSLVDSRWTESVISKAA</sequence>
<evidence type="ECO:0000313" key="2">
    <source>
        <dbReference type="Proteomes" id="UP000077071"/>
    </source>
</evidence>
<gene>
    <name evidence="1" type="ORF">A6122_0199</name>
</gene>